<feature type="compositionally biased region" description="Polar residues" evidence="1">
    <location>
        <begin position="1"/>
        <end position="17"/>
    </location>
</feature>
<feature type="region of interest" description="Disordered" evidence="1">
    <location>
        <begin position="1"/>
        <end position="43"/>
    </location>
</feature>
<organism evidence="2 3">
    <name type="scientific">Erysiphe pulchra</name>
    <dbReference type="NCBI Taxonomy" id="225359"/>
    <lineage>
        <taxon>Eukaryota</taxon>
        <taxon>Fungi</taxon>
        <taxon>Dikarya</taxon>
        <taxon>Ascomycota</taxon>
        <taxon>Pezizomycotina</taxon>
        <taxon>Leotiomycetes</taxon>
        <taxon>Erysiphales</taxon>
        <taxon>Erysiphaceae</taxon>
        <taxon>Erysiphe</taxon>
    </lineage>
</organism>
<evidence type="ECO:0000313" key="3">
    <source>
        <dbReference type="Proteomes" id="UP000237438"/>
    </source>
</evidence>
<evidence type="ECO:0000256" key="1">
    <source>
        <dbReference type="SAM" id="MobiDB-lite"/>
    </source>
</evidence>
<dbReference type="AlphaFoldDB" id="A0A2S4PS44"/>
<dbReference type="Proteomes" id="UP000237438">
    <property type="component" value="Unassembled WGS sequence"/>
</dbReference>
<dbReference type="OrthoDB" id="3606391at2759"/>
<proteinExistence type="predicted"/>
<accession>A0A2S4PS44</accession>
<name>A0A2S4PS44_9PEZI</name>
<reference evidence="2 3" key="1">
    <citation type="submission" date="2017-10" db="EMBL/GenBank/DDBJ databases">
        <title>Development of genomic resources for the powdery mildew, Erysiphe pulchra.</title>
        <authorList>
            <person name="Wadl P.A."/>
            <person name="Mack B.M."/>
            <person name="Moore G."/>
            <person name="Beltz S.B."/>
        </authorList>
    </citation>
    <scope>NUCLEOTIDE SEQUENCE [LARGE SCALE GENOMIC DNA]</scope>
    <source>
        <strain evidence="2">Cflorida</strain>
    </source>
</reference>
<keyword evidence="3" id="KW-1185">Reference proteome</keyword>
<feature type="compositionally biased region" description="Pro residues" evidence="1">
    <location>
        <begin position="19"/>
        <end position="42"/>
    </location>
</feature>
<gene>
    <name evidence="2" type="ORF">EPUL_005176</name>
</gene>
<evidence type="ECO:0000313" key="2">
    <source>
        <dbReference type="EMBL" id="POS84834.1"/>
    </source>
</evidence>
<dbReference type="EMBL" id="PEDP01000840">
    <property type="protein sequence ID" value="POS84834.1"/>
    <property type="molecule type" value="Genomic_DNA"/>
</dbReference>
<comment type="caution">
    <text evidence="2">The sequence shown here is derived from an EMBL/GenBank/DDBJ whole genome shotgun (WGS) entry which is preliminary data.</text>
</comment>
<protein>
    <submittedName>
        <fullName evidence="2">Uncharacterized protein</fullName>
    </submittedName>
</protein>
<sequence>METSQETQAPLTEKSNQLPPIPPVPLVPPIPVSPFATPPPSSCPQQLSMTVVGRPILKPAAPSKCPTSVRTPQNTSDNIEVENAFPSKELAEVIATCQRRERSWHECILIYTTVISNKESTVAVFEDEIEKKEAAPFKI</sequence>